<accession>C5KR18</accession>
<dbReference type="EMBL" id="GG675651">
    <property type="protein sequence ID" value="EER13074.1"/>
    <property type="molecule type" value="Genomic_DNA"/>
</dbReference>
<sequence>MTKRTPIAFCIRDWCIELRGFNFGKVDAINVVADLIVATTVPMGTYRIAKRWLVWVHHTGG</sequence>
<name>C5KR18_PERM5</name>
<gene>
    <name evidence="1" type="ORF">Pmar_PMAR023924</name>
</gene>
<dbReference type="InParanoid" id="C5KR18"/>
<protein>
    <submittedName>
        <fullName evidence="1">Uncharacterized protein</fullName>
    </submittedName>
</protein>
<dbReference type="RefSeq" id="XP_002781279.1">
    <property type="nucleotide sequence ID" value="XM_002781233.1"/>
</dbReference>
<reference evidence="1 2" key="1">
    <citation type="submission" date="2008-07" db="EMBL/GenBank/DDBJ databases">
        <authorList>
            <person name="El-Sayed N."/>
            <person name="Caler E."/>
            <person name="Inman J."/>
            <person name="Amedeo P."/>
            <person name="Hass B."/>
            <person name="Wortman J."/>
        </authorList>
    </citation>
    <scope>NUCLEOTIDE SEQUENCE [LARGE SCALE GENOMIC DNA]</scope>
    <source>
        <strain evidence="2">ATCC 50983 / TXsc</strain>
    </source>
</reference>
<dbReference type="AlphaFoldDB" id="C5KR18"/>
<evidence type="ECO:0000313" key="2">
    <source>
        <dbReference type="Proteomes" id="UP000007800"/>
    </source>
</evidence>
<keyword evidence="2" id="KW-1185">Reference proteome</keyword>
<dbReference type="Proteomes" id="UP000007800">
    <property type="component" value="Unassembled WGS sequence"/>
</dbReference>
<dbReference type="GeneID" id="9056527"/>
<proteinExistence type="predicted"/>
<organism evidence="2">
    <name type="scientific">Perkinsus marinus (strain ATCC 50983 / TXsc)</name>
    <dbReference type="NCBI Taxonomy" id="423536"/>
    <lineage>
        <taxon>Eukaryota</taxon>
        <taxon>Sar</taxon>
        <taxon>Alveolata</taxon>
        <taxon>Perkinsozoa</taxon>
        <taxon>Perkinsea</taxon>
        <taxon>Perkinsida</taxon>
        <taxon>Perkinsidae</taxon>
        <taxon>Perkinsus</taxon>
    </lineage>
</organism>
<evidence type="ECO:0000313" key="1">
    <source>
        <dbReference type="EMBL" id="EER13074.1"/>
    </source>
</evidence>